<gene>
    <name evidence="2" type="ORF">OAUR00152_LOCUS28061</name>
</gene>
<organism evidence="2">
    <name type="scientific">Odontella aurita</name>
    <dbReference type="NCBI Taxonomy" id="265563"/>
    <lineage>
        <taxon>Eukaryota</taxon>
        <taxon>Sar</taxon>
        <taxon>Stramenopiles</taxon>
        <taxon>Ochrophyta</taxon>
        <taxon>Bacillariophyta</taxon>
        <taxon>Mediophyceae</taxon>
        <taxon>Biddulphiophycidae</taxon>
        <taxon>Eupodiscales</taxon>
        <taxon>Odontellaceae</taxon>
        <taxon>Odontella</taxon>
    </lineage>
</organism>
<evidence type="ECO:0000313" key="2">
    <source>
        <dbReference type="EMBL" id="CAE2263912.1"/>
    </source>
</evidence>
<dbReference type="AlphaFoldDB" id="A0A7S4N495"/>
<dbReference type="Pfam" id="PF13191">
    <property type="entry name" value="AAA_16"/>
    <property type="match status" value="1"/>
</dbReference>
<sequence length="1266" mass="140298">MANAKSVGGISSAAVIHVCKESIKSAEYSSQGDTSNNMDTFATATLANSSFSPYSQPVASKIANSFPEVRRSNDVASSSLFSPIDIFTEATASTKSASSLYDEALLDKVRLARNVVQSVREIVEIQPCSTKQAGQPVAVDAVLAHKRREEDLNSLGEDLYELFSGIKLSDFDAITDSFAAEEKKIPQHSQKKEKRGKVSAANACIPLSDFGLPSTLCSLVHNLLEYRIDNGQQWHVYESSRDVEEDLCLMAEKPELFLSRQPARGGELCLKEMPLYSREEDASKLMVAFDRAASLESASSITDVVFVTGYSGTGKSALVESVQRRFEERGACFVTGKFDLMQRLQPLSAMVSAMDSYCNKLAQDRAEDAGASITTAIGSEAGVLATLIPNLSKLVSEESETYQSAVLPAGCDALQRLIFLFRMLFRATCSPAHPVVLMLDDLQWADQVSLDLMQALITDSGITGLLFIGCYRDNEIGEDHPLKSSLHAIRRSSCVSTTTIALENLSLDSVNALVSDILCLTPRMTKSLAEVVFRKTGGNALFVVQLLTSLHDEGFLRYSLTLRRWDWDMTKISGKSIAGNVVELMRGKLMRLAPEVREVVKVAAAFGAQCQEALVTILDRAPDCIMSTGAALDIAILEGLIMKSSESVYSFSHDQIQDAAYRLIPKAERAVFHLRIGRLLRNFSLDAEMEAFLFVVVDHLTRGSHLITDCDERFDLVQLCLLAGQMSSSMSAFPPACAYLKAGIDLLVEDDWEQHRDVCLDLYIYCAETEYALGEFDYMAKCSEEVLRRARTLKESARGYYIQVQLMGAQGPSGTEAAVDRSIATLALLGELFPIDTNPALIGQEIQATLGLFNAETDKSILQLRNMDFCEKQEAMRLLNFLIYYVIAGRKKEYFPFVASRMVRLSLLHGYTRDSAYGFASFGIVLCGLMGNRAGGYRCGKIALALLDRFQATEQMAKVYVSVYGTVNNWVEPIQSCLDCLKQAHNVGLATGDTKHAMAAAQVFVGAALCSGQELGLLIDESESYSNQMLEYKQHTIYMAFVLVKRAMLILRHGFPGSPKRIRILMEEAMDNKNAEENCESAPTYPYYDMLTNFYCMWLEYLFGEYELCWQTAQKNKDIARQSVGRFPIVCNHTFYSGLAALELARKHFKTEYRIAIERAITQMKTWAALAPWNCQHKVHLLNAEYAYLKGDTAGAAKLYDIAIQVAGNHKFIHEEALALERAGVFYQENGDIEKGTTCFRKAHDGYTKWGATSKASQVQERYDLM</sequence>
<accession>A0A7S4N495</accession>
<proteinExistence type="predicted"/>
<name>A0A7S4N495_9STRA</name>
<feature type="domain" description="Orc1-like AAA ATPase" evidence="1">
    <location>
        <begin position="274"/>
        <end position="467"/>
    </location>
</feature>
<dbReference type="SUPFAM" id="SSF48452">
    <property type="entry name" value="TPR-like"/>
    <property type="match status" value="1"/>
</dbReference>
<dbReference type="PANTHER" id="PTHR43642">
    <property type="entry name" value="HYBRID SIGNAL TRANSDUCTION HISTIDINE KINASE G"/>
    <property type="match status" value="1"/>
</dbReference>
<dbReference type="SUPFAM" id="SSF52540">
    <property type="entry name" value="P-loop containing nucleoside triphosphate hydrolases"/>
    <property type="match status" value="1"/>
</dbReference>
<evidence type="ECO:0000259" key="1">
    <source>
        <dbReference type="Pfam" id="PF13191"/>
    </source>
</evidence>
<dbReference type="EMBL" id="HBKQ01040721">
    <property type="protein sequence ID" value="CAE2263912.1"/>
    <property type="molecule type" value="Transcribed_RNA"/>
</dbReference>
<dbReference type="InterPro" id="IPR011990">
    <property type="entry name" value="TPR-like_helical_dom_sf"/>
</dbReference>
<dbReference type="Gene3D" id="3.40.50.300">
    <property type="entry name" value="P-loop containing nucleotide triphosphate hydrolases"/>
    <property type="match status" value="1"/>
</dbReference>
<reference evidence="2" key="1">
    <citation type="submission" date="2021-01" db="EMBL/GenBank/DDBJ databases">
        <authorList>
            <person name="Corre E."/>
            <person name="Pelletier E."/>
            <person name="Niang G."/>
            <person name="Scheremetjew M."/>
            <person name="Finn R."/>
            <person name="Kale V."/>
            <person name="Holt S."/>
            <person name="Cochrane G."/>
            <person name="Meng A."/>
            <person name="Brown T."/>
            <person name="Cohen L."/>
        </authorList>
    </citation>
    <scope>NUCLEOTIDE SEQUENCE</scope>
    <source>
        <strain evidence="2">Isolate 1302-5</strain>
    </source>
</reference>
<dbReference type="InterPro" id="IPR041664">
    <property type="entry name" value="AAA_16"/>
</dbReference>
<protein>
    <recommendedName>
        <fullName evidence="1">Orc1-like AAA ATPase domain-containing protein</fullName>
    </recommendedName>
</protein>
<dbReference type="InterPro" id="IPR053159">
    <property type="entry name" value="Hybrid_Histidine_Kinase"/>
</dbReference>
<dbReference type="PANTHER" id="PTHR43642:SF1">
    <property type="entry name" value="HYBRID SIGNAL TRANSDUCTION HISTIDINE KINASE G"/>
    <property type="match status" value="1"/>
</dbReference>
<dbReference type="InterPro" id="IPR027417">
    <property type="entry name" value="P-loop_NTPase"/>
</dbReference>